<feature type="region of interest" description="Disordered" evidence="1">
    <location>
        <begin position="43"/>
        <end position="75"/>
    </location>
</feature>
<dbReference type="Pfam" id="PF20236">
    <property type="entry name" value="DUF6593"/>
    <property type="match status" value="1"/>
</dbReference>
<organism evidence="3 4">
    <name type="scientific">Sparassis crispa</name>
    <dbReference type="NCBI Taxonomy" id="139825"/>
    <lineage>
        <taxon>Eukaryota</taxon>
        <taxon>Fungi</taxon>
        <taxon>Dikarya</taxon>
        <taxon>Basidiomycota</taxon>
        <taxon>Agaricomycotina</taxon>
        <taxon>Agaricomycetes</taxon>
        <taxon>Polyporales</taxon>
        <taxon>Sparassidaceae</taxon>
        <taxon>Sparassis</taxon>
    </lineage>
</organism>
<evidence type="ECO:0000313" key="4">
    <source>
        <dbReference type="Proteomes" id="UP000287166"/>
    </source>
</evidence>
<comment type="caution">
    <text evidence="3">The sequence shown here is derived from an EMBL/GenBank/DDBJ whole genome shotgun (WGS) entry which is preliminary data.</text>
</comment>
<dbReference type="EMBL" id="BFAD01000013">
    <property type="protein sequence ID" value="GBE88237.1"/>
    <property type="molecule type" value="Genomic_DNA"/>
</dbReference>
<name>A0A401H1D0_9APHY</name>
<gene>
    <name evidence="3" type="ORF">SCP_1300520</name>
</gene>
<keyword evidence="4" id="KW-1185">Reference proteome</keyword>
<protein>
    <recommendedName>
        <fullName evidence="2">DUF6593 domain-containing protein</fullName>
    </recommendedName>
</protein>
<sequence>MILLQSEWEDDSHLQESSRLPSYYDAVASRLFVQQPAFAASSPDLSAHQRRTSSDFPPTQVAGSSSGPPANPSSPLPRHFNPVVYTFAQNSFNSMMLSADPQQSPLCYHVSVQMNCFIPSSYITTVRRGNSEDGEMVGSFEMGISQKRSTVTIDNTEKLAGIVLSKTGGKSKHIWQWRWHTNSRLHLSWLCDSPVRYCYLSHHVGTSKAVLLASFTPHSLTPRADGHPSPPATLKVFPEGQRYADHIVMSALILERKRLTPDGDKALRSLFN</sequence>
<feature type="domain" description="DUF6593" evidence="2">
    <location>
        <begin position="99"/>
        <end position="258"/>
    </location>
</feature>
<reference evidence="3 4" key="1">
    <citation type="journal article" date="2018" name="Sci. Rep.">
        <title>Genome sequence of the cauliflower mushroom Sparassis crispa (Hanabiratake) and its association with beneficial usage.</title>
        <authorList>
            <person name="Kiyama R."/>
            <person name="Furutani Y."/>
            <person name="Kawaguchi K."/>
            <person name="Nakanishi T."/>
        </authorList>
    </citation>
    <scope>NUCLEOTIDE SEQUENCE [LARGE SCALE GENOMIC DNA]</scope>
</reference>
<dbReference type="OrthoDB" id="3174721at2759"/>
<dbReference type="Proteomes" id="UP000287166">
    <property type="component" value="Unassembled WGS sequence"/>
</dbReference>
<evidence type="ECO:0000313" key="3">
    <source>
        <dbReference type="EMBL" id="GBE88237.1"/>
    </source>
</evidence>
<dbReference type="AlphaFoldDB" id="A0A401H1D0"/>
<dbReference type="InParanoid" id="A0A401H1D0"/>
<dbReference type="GeneID" id="38785154"/>
<proteinExistence type="predicted"/>
<accession>A0A401H1D0</accession>
<dbReference type="InterPro" id="IPR046528">
    <property type="entry name" value="DUF6593"/>
</dbReference>
<evidence type="ECO:0000259" key="2">
    <source>
        <dbReference type="Pfam" id="PF20236"/>
    </source>
</evidence>
<evidence type="ECO:0000256" key="1">
    <source>
        <dbReference type="SAM" id="MobiDB-lite"/>
    </source>
</evidence>
<dbReference type="RefSeq" id="XP_027619150.1">
    <property type="nucleotide sequence ID" value="XM_027763349.1"/>
</dbReference>